<gene>
    <name evidence="2" type="ORF">CGLY_07955</name>
</gene>
<dbReference type="InterPro" id="IPR025447">
    <property type="entry name" value="DUF4192"/>
</dbReference>
<dbReference type="OrthoDB" id="3264463at2"/>
<dbReference type="AlphaFoldDB" id="X5EBL6"/>
<dbReference type="EMBL" id="CP006842">
    <property type="protein sequence ID" value="AHW64036.1"/>
    <property type="molecule type" value="Genomic_DNA"/>
</dbReference>
<organism evidence="2 3">
    <name type="scientific">Corynebacterium glyciniphilum AJ 3170</name>
    <dbReference type="NCBI Taxonomy" id="1404245"/>
    <lineage>
        <taxon>Bacteria</taxon>
        <taxon>Bacillati</taxon>
        <taxon>Actinomycetota</taxon>
        <taxon>Actinomycetes</taxon>
        <taxon>Mycobacteriales</taxon>
        <taxon>Corynebacteriaceae</taxon>
        <taxon>Corynebacterium</taxon>
    </lineage>
</organism>
<dbReference type="RefSeq" id="WP_038548350.1">
    <property type="nucleotide sequence ID" value="NZ_CP006842.1"/>
</dbReference>
<dbReference type="HOGENOM" id="CLU_711181_0_0_11"/>
<dbReference type="Pfam" id="PF13830">
    <property type="entry name" value="DUF4192"/>
    <property type="match status" value="1"/>
</dbReference>
<dbReference type="eggNOG" id="ENOG5032AFW">
    <property type="taxonomic scope" value="Bacteria"/>
</dbReference>
<dbReference type="KEGG" id="cgy:CGLY_07955"/>
<proteinExistence type="predicted"/>
<name>X5EBL6_9CORY</name>
<evidence type="ECO:0000256" key="1">
    <source>
        <dbReference type="SAM" id="MobiDB-lite"/>
    </source>
</evidence>
<accession>X5EBL6</accession>
<evidence type="ECO:0000313" key="2">
    <source>
        <dbReference type="EMBL" id="AHW64036.1"/>
    </source>
</evidence>
<keyword evidence="3" id="KW-1185">Reference proteome</keyword>
<protein>
    <submittedName>
        <fullName evidence="2">Uncharacterized protein</fullName>
    </submittedName>
</protein>
<reference evidence="2 3" key="1">
    <citation type="journal article" date="2015" name="Int. J. Syst. Evol. Microbiol.">
        <title>Revisiting Corynebacterium glyciniphilum (ex Kubota et al., 1972) sp. nov., nom. rev., isolated from putrefied banana.</title>
        <authorList>
            <person name="Al-Dilaimi A."/>
            <person name="Bednarz H."/>
            <person name="Lomker A."/>
            <person name="Niehaus K."/>
            <person name="Kalinowski J."/>
            <person name="Ruckert C."/>
        </authorList>
    </citation>
    <scope>NUCLEOTIDE SEQUENCE [LARGE SCALE GENOMIC DNA]</scope>
    <source>
        <strain evidence="2">AJ 3170</strain>
    </source>
</reference>
<evidence type="ECO:0000313" key="3">
    <source>
        <dbReference type="Proteomes" id="UP000023703"/>
    </source>
</evidence>
<dbReference type="STRING" id="1404245.CGLY_07955"/>
<dbReference type="Proteomes" id="UP000023703">
    <property type="component" value="Chromosome"/>
</dbReference>
<feature type="region of interest" description="Disordered" evidence="1">
    <location>
        <begin position="1"/>
        <end position="30"/>
    </location>
</feature>
<sequence length="446" mass="47047">MTSTQHNRSRGPGIPGAGGRRESRVSRTPVVIDSGPGGLIAAVPGLLGFTPTTSVVLIGLTYYQERLESVGPVVRTDLVPEAAAAGTDALCGAVYDMPGAKAAIIVVASDAWPFRGPTSDVLDTVLCELYDNAVDVSGVYVTESLRNGGMWRHVVPAEQEGGWRIHCRGSIDDPQVSPILSAGETTVHDSQATSESMDRELDPVDDASVRPLLPASWTTGVAAPGYSGSWSPADVCGLVAAVRREVESQNTGDTAMLISARREVRRVLGRGARAEQVFTFCTRVSLFPSLVALAAGGNATVVMALLLETAALGRRSLRSRALLLISVLGWCGNHGALGHRAARRCLQEMEEGRGAGMVPAVIDNTEQLGDDLLTMSLAGVIWDGVSDGSAAMAVKSILDQGIAQIEAEAKRDSVAVDRDYGEQLDSILDRRAVTVVRNALDRRAGR</sequence>